<dbReference type="GO" id="GO:0007020">
    <property type="term" value="P:microtubule nucleation"/>
    <property type="evidence" value="ECO:0007669"/>
    <property type="project" value="TreeGrafter"/>
</dbReference>
<protein>
    <submittedName>
        <fullName evidence="1">HAUS augmin-like complex subunit 2</fullName>
    </submittedName>
</protein>
<dbReference type="OrthoDB" id="2436605at2759"/>
<evidence type="ECO:0000313" key="1">
    <source>
        <dbReference type="EMBL" id="TNN87371.1"/>
    </source>
</evidence>
<dbReference type="GO" id="GO:0051225">
    <property type="term" value="P:spindle assembly"/>
    <property type="evidence" value="ECO:0007669"/>
    <property type="project" value="InterPro"/>
</dbReference>
<proteinExistence type="predicted"/>
<dbReference type="GO" id="GO:0007098">
    <property type="term" value="P:centrosome cycle"/>
    <property type="evidence" value="ECO:0007669"/>
    <property type="project" value="InterPro"/>
</dbReference>
<dbReference type="AlphaFoldDB" id="A0A4Z2JBJ7"/>
<keyword evidence="2" id="KW-1185">Reference proteome</keyword>
<dbReference type="InterPro" id="IPR028346">
    <property type="entry name" value="HAUS2"/>
</dbReference>
<evidence type="ECO:0000313" key="2">
    <source>
        <dbReference type="Proteomes" id="UP000314294"/>
    </source>
</evidence>
<dbReference type="Proteomes" id="UP000314294">
    <property type="component" value="Unassembled WGS sequence"/>
</dbReference>
<comment type="caution">
    <text evidence="1">The sequence shown here is derived from an EMBL/GenBank/DDBJ whole genome shotgun (WGS) entry which is preliminary data.</text>
</comment>
<name>A0A4Z2JBJ7_9TELE</name>
<organism evidence="1 2">
    <name type="scientific">Liparis tanakae</name>
    <name type="common">Tanaka's snailfish</name>
    <dbReference type="NCBI Taxonomy" id="230148"/>
    <lineage>
        <taxon>Eukaryota</taxon>
        <taxon>Metazoa</taxon>
        <taxon>Chordata</taxon>
        <taxon>Craniata</taxon>
        <taxon>Vertebrata</taxon>
        <taxon>Euteleostomi</taxon>
        <taxon>Actinopterygii</taxon>
        <taxon>Neopterygii</taxon>
        <taxon>Teleostei</taxon>
        <taxon>Neoteleostei</taxon>
        <taxon>Acanthomorphata</taxon>
        <taxon>Eupercaria</taxon>
        <taxon>Perciformes</taxon>
        <taxon>Cottioidei</taxon>
        <taxon>Cottales</taxon>
        <taxon>Liparidae</taxon>
        <taxon>Liparis</taxon>
    </lineage>
</organism>
<dbReference type="Pfam" id="PF15003">
    <property type="entry name" value="HAUS2"/>
    <property type="match status" value="1"/>
</dbReference>
<dbReference type="GO" id="GO:1990498">
    <property type="term" value="C:mitotic spindle microtubule"/>
    <property type="evidence" value="ECO:0007669"/>
    <property type="project" value="TreeGrafter"/>
</dbReference>
<gene>
    <name evidence="1" type="primary">HAUS2</name>
    <name evidence="1" type="ORF">EYF80_002572</name>
</gene>
<dbReference type="InterPro" id="IPR026242">
    <property type="entry name" value="HAUS2_metazoa"/>
</dbReference>
<dbReference type="GO" id="GO:0070652">
    <property type="term" value="C:HAUS complex"/>
    <property type="evidence" value="ECO:0007669"/>
    <property type="project" value="InterPro"/>
</dbReference>
<dbReference type="PANTHER" id="PTHR16039:SF1">
    <property type="entry name" value="HAUS AUGMIN-LIKE COMPLEX SUBUNIT 2"/>
    <property type="match status" value="1"/>
</dbReference>
<reference evidence="1 2" key="1">
    <citation type="submission" date="2019-03" db="EMBL/GenBank/DDBJ databases">
        <title>First draft genome of Liparis tanakae, snailfish: a comprehensive survey of snailfish specific genes.</title>
        <authorList>
            <person name="Kim W."/>
            <person name="Song I."/>
            <person name="Jeong J.-H."/>
            <person name="Kim D."/>
            <person name="Kim S."/>
            <person name="Ryu S."/>
            <person name="Song J.Y."/>
            <person name="Lee S.K."/>
        </authorList>
    </citation>
    <scope>NUCLEOTIDE SEQUENCE [LARGE SCALE GENOMIC DNA]</scope>
    <source>
        <tissue evidence="1">Muscle</tissue>
    </source>
</reference>
<dbReference type="EMBL" id="SRLO01000011">
    <property type="protein sequence ID" value="TNN87371.1"/>
    <property type="molecule type" value="Genomic_DNA"/>
</dbReference>
<accession>A0A4Z2JBJ7</accession>
<dbReference type="GO" id="GO:0005813">
    <property type="term" value="C:centrosome"/>
    <property type="evidence" value="ECO:0007669"/>
    <property type="project" value="TreeGrafter"/>
</dbReference>
<sequence>MWMLRLTLYERCVSRDVVSQEEIDSASSRLSPAFSSHLHEAELRIRTQRQLSQLQLQTELLQTQRKSADVTHTFHLAPRFQMLQMFCDHLQNLLKDQNRLRQRLMRPLGRTNLPLQAHLHRFVVDLVKVILDFIETLEEKLDSVRSSPAARDHLAQLNTSLARLLTHVGEVESLSTQVLQRNTVHHSSAC</sequence>
<dbReference type="PANTHER" id="PTHR16039">
    <property type="entry name" value="HAUS AUGMIN-LIKE COMPLEX SUBUNIT 2"/>
    <property type="match status" value="1"/>
</dbReference>
<dbReference type="PRINTS" id="PR02088">
    <property type="entry name" value="HAUSAUGMINL2"/>
</dbReference>